<dbReference type="Proteomes" id="UP000026960">
    <property type="component" value="Chromosome 7"/>
</dbReference>
<evidence type="ECO:0000259" key="1">
    <source>
        <dbReference type="Pfam" id="PF00931"/>
    </source>
</evidence>
<reference evidence="2" key="2">
    <citation type="submission" date="2015-03" db="UniProtKB">
        <authorList>
            <consortium name="EnsemblPlants"/>
        </authorList>
    </citation>
    <scope>IDENTIFICATION</scope>
</reference>
<evidence type="ECO:0000313" key="3">
    <source>
        <dbReference type="Proteomes" id="UP000026960"/>
    </source>
</evidence>
<feature type="domain" description="NB-ARC" evidence="1">
    <location>
        <begin position="750"/>
        <end position="911"/>
    </location>
</feature>
<dbReference type="HOGENOM" id="CLU_001090_1_0_1"/>
<protein>
    <recommendedName>
        <fullName evidence="1">NB-ARC domain-containing protein</fullName>
    </recommendedName>
</protein>
<evidence type="ECO:0000313" key="2">
    <source>
        <dbReference type="EnsemblPlants" id="OBART07G01220.1"/>
    </source>
</evidence>
<dbReference type="PANTHER" id="PTHR33377:SF30">
    <property type="entry name" value="OS07G0117000 PROTEIN"/>
    <property type="match status" value="1"/>
</dbReference>
<dbReference type="Gramene" id="OBART07G01220.1">
    <property type="protein sequence ID" value="OBART07G01220.1"/>
    <property type="gene ID" value="OBART07G01220"/>
</dbReference>
<dbReference type="EnsemblPlants" id="OBART07G01220.1">
    <property type="protein sequence ID" value="OBART07G01220.1"/>
    <property type="gene ID" value="OBART07G01220"/>
</dbReference>
<dbReference type="eggNOG" id="KOG4658">
    <property type="taxonomic scope" value="Eukaryota"/>
</dbReference>
<dbReference type="PANTHER" id="PTHR33377">
    <property type="entry name" value="OS10G0134700 PROTEIN-RELATED"/>
    <property type="match status" value="1"/>
</dbReference>
<dbReference type="InterPro" id="IPR027417">
    <property type="entry name" value="P-loop_NTPase"/>
</dbReference>
<reference evidence="2" key="1">
    <citation type="journal article" date="2009" name="Rice">
        <title>De Novo Next Generation Sequencing of Plant Genomes.</title>
        <authorList>
            <person name="Rounsley S."/>
            <person name="Marri P.R."/>
            <person name="Yu Y."/>
            <person name="He R."/>
            <person name="Sisneros N."/>
            <person name="Goicoechea J.L."/>
            <person name="Lee S.J."/>
            <person name="Angelova A."/>
            <person name="Kudrna D."/>
            <person name="Luo M."/>
            <person name="Affourtit J."/>
            <person name="Desany B."/>
            <person name="Knight J."/>
            <person name="Niazi F."/>
            <person name="Egholm M."/>
            <person name="Wing R.A."/>
        </authorList>
    </citation>
    <scope>NUCLEOTIDE SEQUENCE [LARGE SCALE GENOMIC DNA]</scope>
    <source>
        <strain evidence="2">cv. IRGC 105608</strain>
    </source>
</reference>
<accession>A0A0D3GLL8</accession>
<organism evidence="2">
    <name type="scientific">Oryza barthii</name>
    <dbReference type="NCBI Taxonomy" id="65489"/>
    <lineage>
        <taxon>Eukaryota</taxon>
        <taxon>Viridiplantae</taxon>
        <taxon>Streptophyta</taxon>
        <taxon>Embryophyta</taxon>
        <taxon>Tracheophyta</taxon>
        <taxon>Spermatophyta</taxon>
        <taxon>Magnoliopsida</taxon>
        <taxon>Liliopsida</taxon>
        <taxon>Poales</taxon>
        <taxon>Poaceae</taxon>
        <taxon>BOP clade</taxon>
        <taxon>Oryzoideae</taxon>
        <taxon>Oryzeae</taxon>
        <taxon>Oryzinae</taxon>
        <taxon>Oryza</taxon>
    </lineage>
</organism>
<proteinExistence type="predicted"/>
<dbReference type="STRING" id="65489.A0A0D3GLL8"/>
<dbReference type="Pfam" id="PF00931">
    <property type="entry name" value="NB-ARC"/>
    <property type="match status" value="2"/>
</dbReference>
<dbReference type="SUPFAM" id="SSF52540">
    <property type="entry name" value="P-loop containing nucleoside triphosphate hydrolases"/>
    <property type="match status" value="5"/>
</dbReference>
<dbReference type="Gene3D" id="3.40.50.300">
    <property type="entry name" value="P-loop containing nucleotide triphosphate hydrolases"/>
    <property type="match status" value="5"/>
</dbReference>
<dbReference type="GO" id="GO:0043531">
    <property type="term" value="F:ADP binding"/>
    <property type="evidence" value="ECO:0007669"/>
    <property type="project" value="InterPro"/>
</dbReference>
<sequence>MLQQLNMLRKEMYRGYYIMDRFRYHDREEENTKDHQVSNSFAPSKFNPAKRIRFCRTSGQSLQQQLQQVLASLEATIEDTSEFFMFLNSYPRLNRQPYSMHLVLDKCLFNHQMEMEHIMNFLLKDNTSSNQNPGVLPIIGPSNVGKSTLIEHACNDERVRNHFFQIVCFSDDDLEDANMVTLRNCGVIKHQNHATGGERILIIVELIRDINEGAWRRLYSASKTCAANGSKIIVASRSDNISSFGTTHALRVKFFTQEAYWYFFKHQNHATDGERILIIIELIRDIDEGAWRRLYSAYKNCVANDSKIIVASRSDKIASFGTTKALRVTLLTQEAYWYFFKLRTFGSTDAAEHPKMASIAMDIAIELNGCFMGSSIYTLLLRANFNAQYWSMALAIIRKFRKLNLLLYGACFFDGSWQRVEPAYVRRVNKICPEYLVLLDDYKICSVQNNMVHCHTNCAHSEDDVPMVSVQDFLFGRVPLGKFKVLAFRSHFPPHNDYVLNCKNMVLCRTNFARSEAEVPMLSMQDFLFGSVRPQGKFKVLAWKSHLPPYYNHMFNCEESSISQMETLFSAILGELASRSFSFLINKCSSKLSSSSMATTFMEEKIQRLERMLLRLATAIEEVDGKHITNQAMLRQVNMLRQDMHKGYYALDTFRIQKHQEEDMNVDDDNEVSYNTLSLSKFNSIKRARVLTCTRRHGDMRELDQMVDIIEITMAGMAEFVMLLNNYPSMHRQPYNTYMFMDKCMFGRQMEMEHIIKFLLHPEPPYSDIFDVLPIIGPAKVGKSTLVEHVCNDERVRNHFSRIIFLSDSDLSEQKSLLTLRDSGVIRHKHNSSSASIGGERLLVVVELTEDVADDEWRRMYSSSRSCISAGSKIIITSRSEKIAKLGTTQPLRLKFLSREAYWYFFKVLAFGSSDPKDYPKVASVSMAMFNGYFDREMHNTFIGPFIDLNNMASFIQASIYDRDRLSLRKRFRTKESKSQLLPNRGSGDSGVKSKCVVIPKADGTVNYYCEIFEHCRVALAHAEDQKAPKIGIQDILSGRVEPHGKFDLVLWRSHLPPYYSYIYSSEIHEFKENLMLVFKRFTLKNKSRLRLHTFSLPQFLSQTTKLEITLLHMETFLSAILGDLASRSISFLINKSSKPTALTVEERLQRLLLRARIILEEADERLITNQSMLQQLNILRKEMYRGYYTLDRFRCHVHEADHTKDHEVSNHVIPSKFNPAKRIRFCRVSGKSLEEQLQQVFGSLEVTIEDMGEVVMFLNSCPRLCRQPYSMHLLLDKCLLGRQMEMEHIMNFLLKEDIPGDENTGVLPIIGPWRVGKSTLIEHACADERVRNRFFQIVHFSDDDLEDANMVTLRDCGVIKHQNRGTGEERLLIIIELIRDIDEAAWSRLYSASKRCVAKGSKIIVASRSDKIARFGTTQALRVTYFTQEAYWYFFKVRTFGSIDAEEHPKLASIAMDMAREMNGCFMGSSMYSVLLKANFNVRFWSMALAGIREFKQKNLLRYGANIDCPWHPVEPTYIRMINNVSSEYLVVLCDYQTCSVQDMVDCHTNFPQSEAAVPMVSLQDFLFGSVRPQGKFKVLASRSHLPPHYNYILNCELQQVLGSLQVILEDMHEFVMFLNSCPRLCCQPYSMHLLIDKCLFGRQMEMEHIMNFLLKEDTPGAENPGVLPIIGPGKVGKTTLIAHACDDERVRNHFSQIVCFSQDDLEDANMESLRDSGAIKHQNHTTGGERILIIIELTREIDEVAWRRLYSASKSCVANGRKIIVSSRSDKIACFGTTQALRLRFFTQEAYWYFFKLQQVLGSLQVTLEDMREFLVFFNSCPRLCRQPYSMHLLLDRCLFGRQMETEHIMNFLLKEDIPSAENLGVLPIIGPGKVGKSTLIEHACEDERVRNRFSQIVCFNDDDVGHANMVALRDCGVIKHKNHSIGGDRMLIIIELMGDIDEGVWGRLYSASKISVAVGSKIIITSRSDKIVSFGTTQVLRVNFFTQEAYWYFFKVRTFGSLDAEEHPKLASLAMDMAREMNQCFMGSCIYSVLLKANFNARFWSMALARIREFKLKNNLIYNAYLVGGP</sequence>
<feature type="domain" description="NB-ARC" evidence="1">
    <location>
        <begin position="1645"/>
        <end position="1799"/>
    </location>
</feature>
<keyword evidence="3" id="KW-1185">Reference proteome</keyword>
<dbReference type="InterPro" id="IPR002182">
    <property type="entry name" value="NB-ARC"/>
</dbReference>
<name>A0A0D3GLL8_9ORYZ</name>
<dbReference type="PaxDb" id="65489-OBART07G01220.1"/>